<dbReference type="OrthoDB" id="9111327at2"/>
<evidence type="ECO:0000256" key="2">
    <source>
        <dbReference type="SAM" id="Phobius"/>
    </source>
</evidence>
<evidence type="ECO:0008006" key="5">
    <source>
        <dbReference type="Google" id="ProtNLM"/>
    </source>
</evidence>
<reference evidence="4" key="1">
    <citation type="journal article" date="2018" name="Front. Microbiol.">
        <title>Genome-Based Analysis Reveals the Taxonomy and Diversity of the Family Idiomarinaceae.</title>
        <authorList>
            <person name="Liu Y."/>
            <person name="Lai Q."/>
            <person name="Shao Z."/>
        </authorList>
    </citation>
    <scope>NUCLEOTIDE SEQUENCE [LARGE SCALE GENOMIC DNA]</scope>
    <source>
        <strain evidence="4">SW15</strain>
    </source>
</reference>
<dbReference type="Proteomes" id="UP000286678">
    <property type="component" value="Unassembled WGS sequence"/>
</dbReference>
<sequence length="340" mass="38855">MTELSQAALEHEPNQSTPYKDDPSQRCKNCDSELLGEFCHTCGQQDRHYIRSVFAVVGDLMGEISHWDSRFYRTLINLFVRPAFLTQEFVKGRHASYVPPLRLYFFISLISFLVLTTLIDFDNVAAVQSDLTPEQQAEVEKTIAETRQELEAQGQEVPPIPEGTNYENAFDNLQVSLPFATEEEEQQIAERIRELAEDPKILIKRLVSLAPQMMLIMLPFWALFLKLIYIFSGRYYLEHLSAALHTHAFLLLSLMILTVLSKGSAWAADATGYAVIEDTIDYAENILLVWMVSYMLFTQKLFYAQSWPMTLFKFALSGLAYIVLLSFAFVIMLFIGILTA</sequence>
<feature type="transmembrane region" description="Helical" evidence="2">
    <location>
        <begin position="280"/>
        <end position="297"/>
    </location>
</feature>
<feature type="compositionally biased region" description="Basic and acidic residues" evidence="1">
    <location>
        <begin position="9"/>
        <end position="23"/>
    </location>
</feature>
<name>A0A432XHG9_9GAMM</name>
<accession>A0A432XHG9</accession>
<protein>
    <recommendedName>
        <fullName evidence="5">DUF3667 domain-containing protein</fullName>
    </recommendedName>
</protein>
<feature type="region of interest" description="Disordered" evidence="1">
    <location>
        <begin position="1"/>
        <end position="23"/>
    </location>
</feature>
<keyword evidence="2" id="KW-0812">Transmembrane</keyword>
<dbReference type="Pfam" id="PF12412">
    <property type="entry name" value="DUF3667"/>
    <property type="match status" value="1"/>
</dbReference>
<feature type="transmembrane region" description="Helical" evidence="2">
    <location>
        <begin position="101"/>
        <end position="119"/>
    </location>
</feature>
<gene>
    <name evidence="3" type="ORF">CWE21_06370</name>
</gene>
<feature type="transmembrane region" description="Helical" evidence="2">
    <location>
        <begin position="318"/>
        <end position="338"/>
    </location>
</feature>
<dbReference type="InterPro" id="IPR022134">
    <property type="entry name" value="DUF3667"/>
</dbReference>
<organism evidence="3 4">
    <name type="scientific">Pseudidiomarina aquimaris</name>
    <dbReference type="NCBI Taxonomy" id="641841"/>
    <lineage>
        <taxon>Bacteria</taxon>
        <taxon>Pseudomonadati</taxon>
        <taxon>Pseudomonadota</taxon>
        <taxon>Gammaproteobacteria</taxon>
        <taxon>Alteromonadales</taxon>
        <taxon>Idiomarinaceae</taxon>
        <taxon>Pseudidiomarina</taxon>
    </lineage>
</organism>
<dbReference type="AlphaFoldDB" id="A0A432XHG9"/>
<proteinExistence type="predicted"/>
<keyword evidence="2" id="KW-0472">Membrane</keyword>
<dbReference type="EMBL" id="PIPT01000004">
    <property type="protein sequence ID" value="RUO48165.1"/>
    <property type="molecule type" value="Genomic_DNA"/>
</dbReference>
<feature type="transmembrane region" description="Helical" evidence="2">
    <location>
        <begin position="214"/>
        <end position="237"/>
    </location>
</feature>
<feature type="transmembrane region" description="Helical" evidence="2">
    <location>
        <begin position="249"/>
        <end position="268"/>
    </location>
</feature>
<keyword evidence="4" id="KW-1185">Reference proteome</keyword>
<evidence type="ECO:0000313" key="3">
    <source>
        <dbReference type="EMBL" id="RUO48165.1"/>
    </source>
</evidence>
<comment type="caution">
    <text evidence="3">The sequence shown here is derived from an EMBL/GenBank/DDBJ whole genome shotgun (WGS) entry which is preliminary data.</text>
</comment>
<keyword evidence="2" id="KW-1133">Transmembrane helix</keyword>
<evidence type="ECO:0000256" key="1">
    <source>
        <dbReference type="SAM" id="MobiDB-lite"/>
    </source>
</evidence>
<evidence type="ECO:0000313" key="4">
    <source>
        <dbReference type="Proteomes" id="UP000286678"/>
    </source>
</evidence>
<dbReference type="RefSeq" id="WP_126833618.1">
    <property type="nucleotide sequence ID" value="NZ_PIPT01000004.1"/>
</dbReference>